<dbReference type="EMBL" id="JAEPRA010000016">
    <property type="protein sequence ID" value="KAG2174548.1"/>
    <property type="molecule type" value="Genomic_DNA"/>
</dbReference>
<dbReference type="OrthoDB" id="2288358at2759"/>
<evidence type="ECO:0000259" key="4">
    <source>
        <dbReference type="PROSITE" id="PS51517"/>
    </source>
</evidence>
<dbReference type="GO" id="GO:0000228">
    <property type="term" value="C:nuclear chromosome"/>
    <property type="evidence" value="ECO:0007669"/>
    <property type="project" value="TreeGrafter"/>
</dbReference>
<gene>
    <name evidence="5" type="ORF">INT44_006811</name>
</gene>
<organism evidence="5 6">
    <name type="scientific">Umbelopsis vinacea</name>
    <dbReference type="NCBI Taxonomy" id="44442"/>
    <lineage>
        <taxon>Eukaryota</taxon>
        <taxon>Fungi</taxon>
        <taxon>Fungi incertae sedis</taxon>
        <taxon>Mucoromycota</taxon>
        <taxon>Mucoromycotina</taxon>
        <taxon>Umbelopsidomycetes</taxon>
        <taxon>Umbelopsidales</taxon>
        <taxon>Umbelopsidaceae</taxon>
        <taxon>Umbelopsis</taxon>
    </lineage>
</organism>
<dbReference type="GO" id="GO:0051321">
    <property type="term" value="P:meiotic cell cycle"/>
    <property type="evidence" value="ECO:0007669"/>
    <property type="project" value="TreeGrafter"/>
</dbReference>
<keyword evidence="1 2" id="KW-0238">DNA-binding</keyword>
<evidence type="ECO:0000256" key="3">
    <source>
        <dbReference type="SAM" id="MobiDB-lite"/>
    </source>
</evidence>
<name>A0A8H7UC76_9FUNG</name>
<feature type="region of interest" description="Disordered" evidence="3">
    <location>
        <begin position="401"/>
        <end position="667"/>
    </location>
</feature>
<proteinExistence type="predicted"/>
<evidence type="ECO:0000313" key="6">
    <source>
        <dbReference type="Proteomes" id="UP000612746"/>
    </source>
</evidence>
<keyword evidence="6" id="KW-1185">Reference proteome</keyword>
<dbReference type="Pfam" id="PF05224">
    <property type="entry name" value="NDT80_PhoG"/>
    <property type="match status" value="1"/>
</dbReference>
<dbReference type="AlphaFoldDB" id="A0A8H7UC76"/>
<dbReference type="Proteomes" id="UP000612746">
    <property type="component" value="Unassembled WGS sequence"/>
</dbReference>
<evidence type="ECO:0000256" key="2">
    <source>
        <dbReference type="PROSITE-ProRule" id="PRU00850"/>
    </source>
</evidence>
<feature type="compositionally biased region" description="Basic and acidic residues" evidence="3">
    <location>
        <begin position="593"/>
        <end position="624"/>
    </location>
</feature>
<feature type="DNA-binding region" description="NDT80" evidence="2">
    <location>
        <begin position="94"/>
        <end position="338"/>
    </location>
</feature>
<sequence>MSVQDKEWSVENNSSPAQQDERQYHQSMRPHTNGYMPSYVQDHPHAISSHNFNHPPPEHSSYLPPGPPEQSDGIRQHPGSQPSTPRPGSPLSQSPNHDQRKDSMQYPPQYPPNSPYAAGPIRKRRNDSIYQPEAGPYFSPTKTFGNLYATDRTTTLTARLSSKIDRGFFLADNDWTCYRRNYFQVSSVFAIDGLSHIYNDHELPCLVQINDNFYPIKHFNIGISAKVSNSDKVIDLIQHTPKRDKGPQITPPCRPIKPGGDLRLSSVGSGLNIITYERVQFKTATANNGKRRAAQQYYVIVVDLFACLTTNEQIKVASSQSAHLVVRGRSPGHYADSTDRYNPMVVSPSGMDDEAGRNAHYSREHAMPSPAVMQPPTGDYASAPYSYPNYHPYPPQPYSPMMINSPNGGPNSHYPPHPHYGPPQNPYIVPSISDPSSSESSSPDLYSGEFAEGGGENGQHKLAHPSYHHHPSHLPPPHGVNMHGAPQHEHEAWQRSRGLNGYPQPSSPHEHVHHPTAHHPEPYYGGPPHLPSPSTSGPSAFTPTRSDVKIDLGPAPNLPSIHPSHPMTPTYPGHNYNDFQWHGHPGQQGPHGYHPENDQYRHHEDRRPEYGHPSEQQAEPRKPDTYNGDGQEPSDKKSDMPDQHRANELGKNVMHMRMGRMEEADNL</sequence>
<feature type="compositionally biased region" description="Low complexity" evidence="3">
    <location>
        <begin position="426"/>
        <end position="447"/>
    </location>
</feature>
<dbReference type="InterPro" id="IPR024061">
    <property type="entry name" value="NDT80_DNA-bd_dom"/>
</dbReference>
<dbReference type="InterPro" id="IPR037141">
    <property type="entry name" value="NDT80_DNA-bd_dom_sf"/>
</dbReference>
<dbReference type="PROSITE" id="PS51517">
    <property type="entry name" value="NDT80"/>
    <property type="match status" value="1"/>
</dbReference>
<dbReference type="InterPro" id="IPR052605">
    <property type="entry name" value="Fungal_trans_regulator"/>
</dbReference>
<feature type="region of interest" description="Disordered" evidence="3">
    <location>
        <begin position="1"/>
        <end position="121"/>
    </location>
</feature>
<comment type="caution">
    <text evidence="5">The sequence shown here is derived from an EMBL/GenBank/DDBJ whole genome shotgun (WGS) entry which is preliminary data.</text>
</comment>
<dbReference type="InterPro" id="IPR008967">
    <property type="entry name" value="p53-like_TF_DNA-bd_sf"/>
</dbReference>
<feature type="compositionally biased region" description="Pro residues" evidence="3">
    <location>
        <begin position="413"/>
        <end position="425"/>
    </location>
</feature>
<dbReference type="PANTHER" id="PTHR35144">
    <property type="entry name" value="MEIOSIS-SPECIFIC TRANSCRIPTION FACTOR NDT80"/>
    <property type="match status" value="1"/>
</dbReference>
<feature type="compositionally biased region" description="Low complexity" evidence="3">
    <location>
        <begin position="580"/>
        <end position="592"/>
    </location>
</feature>
<dbReference type="SUPFAM" id="SSF49417">
    <property type="entry name" value="p53-like transcription factors"/>
    <property type="match status" value="1"/>
</dbReference>
<feature type="compositionally biased region" description="Basic residues" evidence="3">
    <location>
        <begin position="461"/>
        <end position="472"/>
    </location>
</feature>
<dbReference type="GO" id="GO:0045944">
    <property type="term" value="P:positive regulation of transcription by RNA polymerase II"/>
    <property type="evidence" value="ECO:0007669"/>
    <property type="project" value="TreeGrafter"/>
</dbReference>
<feature type="compositionally biased region" description="Basic and acidic residues" evidence="3">
    <location>
        <begin position="633"/>
        <end position="648"/>
    </location>
</feature>
<protein>
    <recommendedName>
        <fullName evidence="4">NDT80 domain-containing protein</fullName>
    </recommendedName>
</protein>
<dbReference type="Gene3D" id="2.60.40.1390">
    <property type="entry name" value="NDT80 DNA-binding domain"/>
    <property type="match status" value="1"/>
</dbReference>
<accession>A0A8H7UC76</accession>
<dbReference type="GO" id="GO:0003700">
    <property type="term" value="F:DNA-binding transcription factor activity"/>
    <property type="evidence" value="ECO:0007669"/>
    <property type="project" value="UniProtKB-UniRule"/>
</dbReference>
<evidence type="ECO:0000256" key="1">
    <source>
        <dbReference type="ARBA" id="ARBA00023125"/>
    </source>
</evidence>
<dbReference type="GO" id="GO:0003677">
    <property type="term" value="F:DNA binding"/>
    <property type="evidence" value="ECO:0007669"/>
    <property type="project" value="UniProtKB-KW"/>
</dbReference>
<evidence type="ECO:0000313" key="5">
    <source>
        <dbReference type="EMBL" id="KAG2174548.1"/>
    </source>
</evidence>
<feature type="compositionally biased region" description="Polar residues" evidence="3">
    <location>
        <begin position="532"/>
        <end position="545"/>
    </location>
</feature>
<reference evidence="5" key="1">
    <citation type="submission" date="2020-12" db="EMBL/GenBank/DDBJ databases">
        <title>Metabolic potential, ecology and presence of endohyphal bacteria is reflected in genomic diversity of Mucoromycotina.</title>
        <authorList>
            <person name="Muszewska A."/>
            <person name="Okrasinska A."/>
            <person name="Steczkiewicz K."/>
            <person name="Drgas O."/>
            <person name="Orlowska M."/>
            <person name="Perlinska-Lenart U."/>
            <person name="Aleksandrzak-Piekarczyk T."/>
            <person name="Szatraj K."/>
            <person name="Zielenkiewicz U."/>
            <person name="Pilsyk S."/>
            <person name="Malc E."/>
            <person name="Mieczkowski P."/>
            <person name="Kruszewska J.S."/>
            <person name="Biernat P."/>
            <person name="Pawlowska J."/>
        </authorList>
    </citation>
    <scope>NUCLEOTIDE SEQUENCE</scope>
    <source>
        <strain evidence="5">WA0000051536</strain>
    </source>
</reference>
<dbReference type="PANTHER" id="PTHR35144:SF2">
    <property type="entry name" value="MEIOSIS-SPECIFIC TRANSCRIPTION FACTOR NDT80"/>
    <property type="match status" value="1"/>
</dbReference>
<feature type="domain" description="NDT80" evidence="4">
    <location>
        <begin position="94"/>
        <end position="338"/>
    </location>
</feature>